<dbReference type="InterPro" id="IPR002477">
    <property type="entry name" value="Peptidoglycan-bd-like"/>
</dbReference>
<dbReference type="InterPro" id="IPR036365">
    <property type="entry name" value="PGBD-like_sf"/>
</dbReference>
<feature type="domain" description="Peptidoglycan binding-like" evidence="1">
    <location>
        <begin position="10"/>
        <end position="68"/>
    </location>
</feature>
<proteinExistence type="predicted"/>
<accession>A0A9E7ZLZ7</accession>
<protein>
    <submittedName>
        <fullName evidence="2">Peptidoglycan-binding protein</fullName>
    </submittedName>
</protein>
<gene>
    <name evidence="2" type="ORF">NWE54_02230</name>
</gene>
<evidence type="ECO:0000259" key="1">
    <source>
        <dbReference type="Pfam" id="PF01471"/>
    </source>
</evidence>
<dbReference type="Gene3D" id="1.10.101.10">
    <property type="entry name" value="PGBD-like superfamily/PGBD"/>
    <property type="match status" value="1"/>
</dbReference>
<name>A0A9E7ZLZ7_9HYPH</name>
<dbReference type="EMBL" id="CP102774">
    <property type="protein sequence ID" value="UZF87633.1"/>
    <property type="molecule type" value="Genomic_DNA"/>
</dbReference>
<dbReference type="InterPro" id="IPR036366">
    <property type="entry name" value="PGBDSf"/>
</dbReference>
<reference evidence="2" key="1">
    <citation type="submission" date="2022-08" db="EMBL/GenBank/DDBJ databases">
        <title>Complete Genome Sequences of 2 Bosea sp. soil isolates.</title>
        <authorList>
            <person name="Alvarez Arevalo M."/>
            <person name="Sterndorff E.B."/>
            <person name="Faurdal D."/>
            <person name="Joergensen T.S."/>
            <person name="Weber T."/>
        </authorList>
    </citation>
    <scope>NUCLEOTIDE SEQUENCE</scope>
    <source>
        <strain evidence="2">NBC_00436</strain>
    </source>
</reference>
<dbReference type="AlphaFoldDB" id="A0A9E7ZLZ7"/>
<sequence>MATILKNGSRGPEVKKLQEALNAKLKPIPKLVPDGQFGTFTHNAVLAFQRKNWLVEDGQAGPATQACLYDTEAFSPILHKVSFIAQPTNTTCWATSTAMMKNSTVPIIIAKTPPDMIASDGGLLNSSESDQAIVTGQRYGNIHRLRCNAPQSWSVEQLRQAISRGPLMFDMLWRVDEYTAGRGSPGHMIVIVGMRGDGNPDGTGTTLRIHDPWPPNRGKVYSKGYFKWSVELPTMTYRVFELM</sequence>
<dbReference type="Pfam" id="PF01471">
    <property type="entry name" value="PG_binding_1"/>
    <property type="match status" value="1"/>
</dbReference>
<organism evidence="2">
    <name type="scientific">Bosea sp. NBC_00436</name>
    <dbReference type="NCBI Taxonomy" id="2969620"/>
    <lineage>
        <taxon>Bacteria</taxon>
        <taxon>Pseudomonadati</taxon>
        <taxon>Pseudomonadota</taxon>
        <taxon>Alphaproteobacteria</taxon>
        <taxon>Hyphomicrobiales</taxon>
        <taxon>Boseaceae</taxon>
        <taxon>Bosea</taxon>
    </lineage>
</organism>
<dbReference type="Pfam" id="PF12385">
    <property type="entry name" value="Peptidase_C70"/>
    <property type="match status" value="1"/>
</dbReference>
<dbReference type="InterPro" id="IPR022118">
    <property type="entry name" value="Peptidase_C70_AvrRpt2"/>
</dbReference>
<dbReference type="SUPFAM" id="SSF47090">
    <property type="entry name" value="PGBD-like"/>
    <property type="match status" value="1"/>
</dbReference>
<evidence type="ECO:0000313" key="2">
    <source>
        <dbReference type="EMBL" id="UZF87633.1"/>
    </source>
</evidence>